<reference evidence="1 2" key="1">
    <citation type="submission" date="2019-01" db="EMBL/GenBank/DDBJ databases">
        <title>Complete genome sequencing of Aequorivita sp. H23M31.</title>
        <authorList>
            <person name="Bae J.-W."/>
        </authorList>
    </citation>
    <scope>NUCLEOTIDE SEQUENCE [LARGE SCALE GENOMIC DNA]</scope>
    <source>
        <strain evidence="1 2">H23M31</strain>
    </source>
</reference>
<gene>
    <name evidence="1" type="ORF">EI546_02310</name>
</gene>
<dbReference type="KEGG" id="aev:EI546_02310"/>
<accession>A0A410G071</accession>
<dbReference type="RefSeq" id="WP_128249028.1">
    <property type="nucleotide sequence ID" value="NZ_CP034951.1"/>
</dbReference>
<protein>
    <submittedName>
        <fullName evidence="1">Uncharacterized protein</fullName>
    </submittedName>
</protein>
<organism evidence="1 2">
    <name type="scientific">Aequorivita ciconiae</name>
    <dbReference type="NCBI Taxonomy" id="2494375"/>
    <lineage>
        <taxon>Bacteria</taxon>
        <taxon>Pseudomonadati</taxon>
        <taxon>Bacteroidota</taxon>
        <taxon>Flavobacteriia</taxon>
        <taxon>Flavobacteriales</taxon>
        <taxon>Flavobacteriaceae</taxon>
        <taxon>Aequorivita</taxon>
    </lineage>
</organism>
<proteinExistence type="predicted"/>
<evidence type="ECO:0000313" key="1">
    <source>
        <dbReference type="EMBL" id="QAA80631.1"/>
    </source>
</evidence>
<evidence type="ECO:0000313" key="2">
    <source>
        <dbReference type="Proteomes" id="UP000285517"/>
    </source>
</evidence>
<keyword evidence="2" id="KW-1185">Reference proteome</keyword>
<dbReference type="EMBL" id="CP034951">
    <property type="protein sequence ID" value="QAA80631.1"/>
    <property type="molecule type" value="Genomic_DNA"/>
</dbReference>
<sequence length="171" mass="19880">MKIFKTFIWLCISIISITGFSQECIYIKNQIDEVSKKPILQTKLEDLSFGTGKNETVRVQGYKENNRRYLEVWLVLTDTFTIEKDGEFVLFTDDGVPITLHFEETKTAENLKFPTPTTWALHTLIPLNLKDYGFLKSHMFTKLSYRTSAGIIEHIIKPKRQENITKVIQCI</sequence>
<name>A0A410G071_9FLAO</name>
<dbReference type="AlphaFoldDB" id="A0A410G071"/>
<dbReference type="Proteomes" id="UP000285517">
    <property type="component" value="Chromosome"/>
</dbReference>